<evidence type="ECO:0000256" key="4">
    <source>
        <dbReference type="ARBA" id="ARBA00023002"/>
    </source>
</evidence>
<dbReference type="EMBL" id="RYZI01000095">
    <property type="protein sequence ID" value="RWA10964.1"/>
    <property type="molecule type" value="Genomic_DNA"/>
</dbReference>
<dbReference type="Gene3D" id="1.10.630.10">
    <property type="entry name" value="Cytochrome P450"/>
    <property type="match status" value="1"/>
</dbReference>
<dbReference type="InterPro" id="IPR036396">
    <property type="entry name" value="Cyt_P450_sf"/>
</dbReference>
<evidence type="ECO:0000256" key="2">
    <source>
        <dbReference type="ARBA" id="ARBA00010617"/>
    </source>
</evidence>
<dbReference type="InterPro" id="IPR001128">
    <property type="entry name" value="Cyt_P450"/>
</dbReference>
<evidence type="ECO:0000313" key="6">
    <source>
        <dbReference type="EMBL" id="RWA10964.1"/>
    </source>
</evidence>
<reference evidence="6 7" key="1">
    <citation type="submission" date="2018-12" db="EMBL/GenBank/DDBJ databases">
        <title>Draft genome sequence of Xylaria grammica IHI A82.</title>
        <authorList>
            <person name="Buettner E."/>
            <person name="Kellner H."/>
        </authorList>
    </citation>
    <scope>NUCLEOTIDE SEQUENCE [LARGE SCALE GENOMIC DNA]</scope>
    <source>
        <strain evidence="6 7">IHI A82</strain>
    </source>
</reference>
<keyword evidence="5" id="KW-0408">Iron</keyword>
<evidence type="ECO:0000256" key="5">
    <source>
        <dbReference type="ARBA" id="ARBA00023004"/>
    </source>
</evidence>
<keyword evidence="4" id="KW-0560">Oxidoreductase</keyword>
<comment type="cofactor">
    <cofactor evidence="1">
        <name>heme</name>
        <dbReference type="ChEBI" id="CHEBI:30413"/>
    </cofactor>
</comment>
<dbReference type="GO" id="GO:0004497">
    <property type="term" value="F:monooxygenase activity"/>
    <property type="evidence" value="ECO:0007669"/>
    <property type="project" value="InterPro"/>
</dbReference>
<dbReference type="GO" id="GO:0005506">
    <property type="term" value="F:iron ion binding"/>
    <property type="evidence" value="ECO:0007669"/>
    <property type="project" value="InterPro"/>
</dbReference>
<keyword evidence="3" id="KW-0479">Metal-binding</keyword>
<comment type="similarity">
    <text evidence="2">Belongs to the cytochrome P450 family.</text>
</comment>
<keyword evidence="7" id="KW-1185">Reference proteome</keyword>
<name>A0A439D989_9PEZI</name>
<dbReference type="Pfam" id="PF00067">
    <property type="entry name" value="p450"/>
    <property type="match status" value="1"/>
</dbReference>
<protein>
    <recommendedName>
        <fullName evidence="8">Cytochrome P450</fullName>
    </recommendedName>
</protein>
<dbReference type="STRING" id="363999.A0A439D989"/>
<dbReference type="PANTHER" id="PTHR46206">
    <property type="entry name" value="CYTOCHROME P450"/>
    <property type="match status" value="1"/>
</dbReference>
<organism evidence="6 7">
    <name type="scientific">Xylaria grammica</name>
    <dbReference type="NCBI Taxonomy" id="363999"/>
    <lineage>
        <taxon>Eukaryota</taxon>
        <taxon>Fungi</taxon>
        <taxon>Dikarya</taxon>
        <taxon>Ascomycota</taxon>
        <taxon>Pezizomycotina</taxon>
        <taxon>Sordariomycetes</taxon>
        <taxon>Xylariomycetidae</taxon>
        <taxon>Xylariales</taxon>
        <taxon>Xylariaceae</taxon>
        <taxon>Xylaria</taxon>
    </lineage>
</organism>
<sequence>MWPRFSRPAIKYFLLPVGMIILYWEKAQKMLRALITELGATMRNGRSPPGTMLAWMYSHDNNEDHAYVCPESSVYMMIRTTKLGGRLYGLAAYPDCIDDLRAEIKSVLAENRGTIMNTHTPFHMKLLDSVMLESQRHKPIQMSMSTWSEAVRGRGFVPRPVTLQDGTRIPAGVHIEAPHIEITKDPVFYPDWEVKAKPNHLLLHRHANREAFRARRSIHTGSATYGATKSMEDMGFGYGQHACPWRFLAAAEIKLLLARLLLDYNVRMPEGETKCF</sequence>
<dbReference type="AlphaFoldDB" id="A0A439D989"/>
<accession>A0A439D989</accession>
<dbReference type="GO" id="GO:0016705">
    <property type="term" value="F:oxidoreductase activity, acting on paired donors, with incorporation or reduction of molecular oxygen"/>
    <property type="evidence" value="ECO:0007669"/>
    <property type="project" value="InterPro"/>
</dbReference>
<dbReference type="GO" id="GO:0020037">
    <property type="term" value="F:heme binding"/>
    <property type="evidence" value="ECO:0007669"/>
    <property type="project" value="InterPro"/>
</dbReference>
<dbReference type="Proteomes" id="UP000286045">
    <property type="component" value="Unassembled WGS sequence"/>
</dbReference>
<dbReference type="SUPFAM" id="SSF48264">
    <property type="entry name" value="Cytochrome P450"/>
    <property type="match status" value="1"/>
</dbReference>
<evidence type="ECO:0000313" key="7">
    <source>
        <dbReference type="Proteomes" id="UP000286045"/>
    </source>
</evidence>
<dbReference type="PANTHER" id="PTHR46206:SF7">
    <property type="entry name" value="P450, PUTATIVE (EUROFUNG)-RELATED"/>
    <property type="match status" value="1"/>
</dbReference>
<evidence type="ECO:0000256" key="1">
    <source>
        <dbReference type="ARBA" id="ARBA00001971"/>
    </source>
</evidence>
<evidence type="ECO:0008006" key="8">
    <source>
        <dbReference type="Google" id="ProtNLM"/>
    </source>
</evidence>
<comment type="caution">
    <text evidence="6">The sequence shown here is derived from an EMBL/GenBank/DDBJ whole genome shotgun (WGS) entry which is preliminary data.</text>
</comment>
<gene>
    <name evidence="6" type="ORF">EKO27_g4152</name>
</gene>
<proteinExistence type="inferred from homology"/>
<evidence type="ECO:0000256" key="3">
    <source>
        <dbReference type="ARBA" id="ARBA00022723"/>
    </source>
</evidence>